<dbReference type="PANTHER" id="PTHR46079:SF2">
    <property type="entry name" value="FERM DOMAIN-CONTAINING PROTEIN"/>
    <property type="match status" value="1"/>
</dbReference>
<protein>
    <recommendedName>
        <fullName evidence="5">Cytohesin Ubiquitin Protein Inducing domain-containing protein</fullName>
    </recommendedName>
</protein>
<gene>
    <name evidence="6" type="ORF">ACJMK2_015746</name>
</gene>
<comment type="caution">
    <text evidence="6">The sequence shown here is derived from an EMBL/GenBank/DDBJ whole genome shotgun (WGS) entry which is preliminary data.</text>
</comment>
<evidence type="ECO:0000313" key="7">
    <source>
        <dbReference type="Proteomes" id="UP001634394"/>
    </source>
</evidence>
<evidence type="ECO:0000313" key="6">
    <source>
        <dbReference type="EMBL" id="KAL3852057.1"/>
    </source>
</evidence>
<dbReference type="Pfam" id="PF11819">
    <property type="entry name" value="CUPID"/>
    <property type="match status" value="1"/>
</dbReference>
<dbReference type="AlphaFoldDB" id="A0ABD3USC7"/>
<evidence type="ECO:0000256" key="2">
    <source>
        <dbReference type="ARBA" id="ARBA00022490"/>
    </source>
</evidence>
<evidence type="ECO:0000259" key="5">
    <source>
        <dbReference type="Pfam" id="PF11819"/>
    </source>
</evidence>
<accession>A0ABD3USC7</accession>
<feature type="coiled-coil region" evidence="4">
    <location>
        <begin position="13"/>
        <end position="47"/>
    </location>
</feature>
<sequence>MGVSVNCDQVDANKVQREMYQALKARREAMEELLKKKTEELKLLCIKEGELTGVLPEEMPLAPGEQPPQIRRRVGTAFSLSTKIVDSDNEAANILSRLELEYELQKQITNAAMKLALDKSVAKTVRKQRKQCLVKSETKLKEMEKKLSEVRKSGKNAVRVQPSPSGPPFDGMYCVNPMVDRLSRSICDDTLLTRQGKGKHRLSKSRREKKLIKLRLNRTMDDISTERSTPLNKSCYELPSDSYNSSYHFTQESQKLEISDLRSQMENEFQDVFDKSFSSPVKKRNKRASWHHTAYDKVSSHIVTSRKETAV</sequence>
<dbReference type="InterPro" id="IPR047176">
    <property type="entry name" value="FRMD4A/B"/>
</dbReference>
<dbReference type="PANTHER" id="PTHR46079">
    <property type="entry name" value="FERM DOMAIN-CONTAINING PROTEIN 4"/>
    <property type="match status" value="1"/>
</dbReference>
<dbReference type="EMBL" id="JBJQND010000015">
    <property type="protein sequence ID" value="KAL3852057.1"/>
    <property type="molecule type" value="Genomic_DNA"/>
</dbReference>
<feature type="domain" description="Cytohesin Ubiquitin Protein Inducing" evidence="5">
    <location>
        <begin position="10"/>
        <end position="123"/>
    </location>
</feature>
<dbReference type="InterPro" id="IPR021774">
    <property type="entry name" value="CUPID"/>
</dbReference>
<reference evidence="6 7" key="1">
    <citation type="submission" date="2024-11" db="EMBL/GenBank/DDBJ databases">
        <title>Chromosome-level genome assembly of the freshwater bivalve Anodonta woodiana.</title>
        <authorList>
            <person name="Chen X."/>
        </authorList>
    </citation>
    <scope>NUCLEOTIDE SEQUENCE [LARGE SCALE GENOMIC DNA]</scope>
    <source>
        <strain evidence="6">MN2024</strain>
        <tissue evidence="6">Gills</tissue>
    </source>
</reference>
<dbReference type="Proteomes" id="UP001634394">
    <property type="component" value="Unassembled WGS sequence"/>
</dbReference>
<proteinExistence type="predicted"/>
<name>A0ABD3USC7_SINWO</name>
<evidence type="ECO:0000256" key="4">
    <source>
        <dbReference type="SAM" id="Coils"/>
    </source>
</evidence>
<keyword evidence="3 4" id="KW-0175">Coiled coil</keyword>
<keyword evidence="2" id="KW-0963">Cytoplasm</keyword>
<dbReference type="GO" id="GO:0005737">
    <property type="term" value="C:cytoplasm"/>
    <property type="evidence" value="ECO:0007669"/>
    <property type="project" value="UniProtKB-SubCell"/>
</dbReference>
<organism evidence="6 7">
    <name type="scientific">Sinanodonta woodiana</name>
    <name type="common">Chinese pond mussel</name>
    <name type="synonym">Anodonta woodiana</name>
    <dbReference type="NCBI Taxonomy" id="1069815"/>
    <lineage>
        <taxon>Eukaryota</taxon>
        <taxon>Metazoa</taxon>
        <taxon>Spiralia</taxon>
        <taxon>Lophotrochozoa</taxon>
        <taxon>Mollusca</taxon>
        <taxon>Bivalvia</taxon>
        <taxon>Autobranchia</taxon>
        <taxon>Heteroconchia</taxon>
        <taxon>Palaeoheterodonta</taxon>
        <taxon>Unionida</taxon>
        <taxon>Unionoidea</taxon>
        <taxon>Unionidae</taxon>
        <taxon>Unioninae</taxon>
        <taxon>Sinanodonta</taxon>
    </lineage>
</organism>
<comment type="subcellular location">
    <subcellularLocation>
        <location evidence="1">Cytoplasm</location>
    </subcellularLocation>
</comment>
<evidence type="ECO:0000256" key="1">
    <source>
        <dbReference type="ARBA" id="ARBA00004496"/>
    </source>
</evidence>
<keyword evidence="7" id="KW-1185">Reference proteome</keyword>
<evidence type="ECO:0000256" key="3">
    <source>
        <dbReference type="ARBA" id="ARBA00023054"/>
    </source>
</evidence>